<evidence type="ECO:0000259" key="1">
    <source>
        <dbReference type="Pfam" id="PF07944"/>
    </source>
</evidence>
<evidence type="ECO:0000259" key="2">
    <source>
        <dbReference type="Pfam" id="PF20736"/>
    </source>
</evidence>
<name>A0ABW9QNR0_9ACTN</name>
<protein>
    <submittedName>
        <fullName evidence="4">Glycoside hydrolase family 127 protein</fullName>
    </submittedName>
</protein>
<dbReference type="PANTHER" id="PTHR43465">
    <property type="entry name" value="DUF1680 DOMAIN PROTEIN (AFU_ORTHOLOGUE AFUA_1G08910)"/>
    <property type="match status" value="1"/>
</dbReference>
<dbReference type="InterPro" id="IPR012878">
    <property type="entry name" value="Beta-AFase-like_GH127_cat"/>
</dbReference>
<comment type="caution">
    <text evidence="4">The sequence shown here is derived from an EMBL/GenBank/DDBJ whole genome shotgun (WGS) entry which is preliminary data.</text>
</comment>
<feature type="domain" description="Non-reducing end beta-L-arabinofuranosidase-like GH127 C-terminal" evidence="3">
    <location>
        <begin position="463"/>
        <end position="580"/>
    </location>
</feature>
<keyword evidence="5" id="KW-1185">Reference proteome</keyword>
<sequence>GNLENFRIAAGGGSGPYEGPVFSDSDVYKWLEAASWEQGREPSAALAEIQSPMTRLVASAQASDGYLNTFYQCHPERGPHFSELTFGHELYCAGHLFQAAVAARRSTGSTELLGVSQRFASHLATVFGPDRKQGVPGHPEVEMALVELYRETGDARLLDLARYFVDARGNRLLPPERFDSPYFQDHIPVRKATTPEGHAVRALYLAAGAADLAAEDGDETLLGALRVQWDNMVASKTYLTGGLGSRWEGEAFGDPFELPPDLAYCETCAAIASVMWSWRMLMLTGDPRYADLIERTMFNAVIAGVSLDGARFAYVNPLQIRSAGEQVSERSAGYGRRTWFGCACCPANVMRTLSSWEHYFVTSSSTGVQLQQFGEGTFRAPTPAGPVTLRVHTDYPWDGDVDIEVLDAPGGSWELSVRAPGWCDQPTGRLEGKQDLELTGGYLRATHAWKPGDRVQVRLPMPPRRTSADPRVDAVRGCVALERGPLVYCFEEADLPPGADLDRVVLPVGALGTKTVAGLSAGAVGLSVDARSVDPQARTGLYRSAAADPTSTGSTDLQLTAVPYFAWGNREIGAMRVWAPRA</sequence>
<evidence type="ECO:0000313" key="5">
    <source>
        <dbReference type="Proteomes" id="UP000437736"/>
    </source>
</evidence>
<feature type="domain" description="Non-reducing end beta-L-arabinofuranosidase-like GH127 middle" evidence="2">
    <location>
        <begin position="368"/>
        <end position="461"/>
    </location>
</feature>
<evidence type="ECO:0000259" key="3">
    <source>
        <dbReference type="Pfam" id="PF20737"/>
    </source>
</evidence>
<dbReference type="GO" id="GO:0016787">
    <property type="term" value="F:hydrolase activity"/>
    <property type="evidence" value="ECO:0007669"/>
    <property type="project" value="UniProtKB-KW"/>
</dbReference>
<dbReference type="InterPro" id="IPR049046">
    <property type="entry name" value="Beta-AFase-like_GH127_middle"/>
</dbReference>
<dbReference type="SUPFAM" id="SSF48208">
    <property type="entry name" value="Six-hairpin glycosidases"/>
    <property type="match status" value="1"/>
</dbReference>
<feature type="domain" description="Non-reducing end beta-L-arabinofuranosidase-like GH127 catalytic" evidence="1">
    <location>
        <begin position="2"/>
        <end position="355"/>
    </location>
</feature>
<gene>
    <name evidence="4" type="ORF">GHK86_00830</name>
</gene>
<dbReference type="Pfam" id="PF20737">
    <property type="entry name" value="Glyco_hydro127C"/>
    <property type="match status" value="1"/>
</dbReference>
<reference evidence="4 5" key="1">
    <citation type="submission" date="2019-11" db="EMBL/GenBank/DDBJ databases">
        <title>Acidiferrimicrobium australis gen. nov., sp. nov., an acidophilic and obligately heterotrophic, member of the Actinobacteria that catalyses dissimilatory oxido- reduction of iron isolated from metal-rich acidic water in Chile.</title>
        <authorList>
            <person name="Gonzalez D."/>
            <person name="Huber K."/>
            <person name="Hedrich S."/>
            <person name="Rojas-Villalobos C."/>
            <person name="Quatrini R."/>
            <person name="Dinamarca M.A."/>
            <person name="Schwarz A."/>
            <person name="Canales C."/>
            <person name="Nancucheo I."/>
        </authorList>
    </citation>
    <scope>NUCLEOTIDE SEQUENCE [LARGE SCALE GENOMIC DNA]</scope>
    <source>
        <strain evidence="4 5">USS-CCA1</strain>
    </source>
</reference>
<organism evidence="4 5">
    <name type="scientific">Acidiferrimicrobium australe</name>
    <dbReference type="NCBI Taxonomy" id="2664430"/>
    <lineage>
        <taxon>Bacteria</taxon>
        <taxon>Bacillati</taxon>
        <taxon>Actinomycetota</taxon>
        <taxon>Acidimicrobiia</taxon>
        <taxon>Acidimicrobiales</taxon>
        <taxon>Acidimicrobiaceae</taxon>
        <taxon>Acidiferrimicrobium</taxon>
    </lineage>
</organism>
<keyword evidence="4" id="KW-0378">Hydrolase</keyword>
<dbReference type="PANTHER" id="PTHR43465:SF2">
    <property type="entry name" value="DUF1680 DOMAIN PROTEIN (AFU_ORTHOLOGUE AFUA_1G08910)"/>
    <property type="match status" value="1"/>
</dbReference>
<dbReference type="EMBL" id="WJHE01000028">
    <property type="protein sequence ID" value="MST31276.1"/>
    <property type="molecule type" value="Genomic_DNA"/>
</dbReference>
<dbReference type="InterPro" id="IPR008928">
    <property type="entry name" value="6-hairpin_glycosidase_sf"/>
</dbReference>
<evidence type="ECO:0000313" key="4">
    <source>
        <dbReference type="EMBL" id="MST31276.1"/>
    </source>
</evidence>
<dbReference type="Proteomes" id="UP000437736">
    <property type="component" value="Unassembled WGS sequence"/>
</dbReference>
<dbReference type="InterPro" id="IPR049049">
    <property type="entry name" value="Beta-AFase-like_GH127_C"/>
</dbReference>
<feature type="non-terminal residue" evidence="4">
    <location>
        <position position="1"/>
    </location>
</feature>
<dbReference type="InterPro" id="IPR049174">
    <property type="entry name" value="Beta-AFase-like"/>
</dbReference>
<accession>A0ABW9QNR0</accession>
<dbReference type="Pfam" id="PF07944">
    <property type="entry name" value="Beta-AFase-like_GH127_cat"/>
    <property type="match status" value="1"/>
</dbReference>
<dbReference type="Pfam" id="PF20736">
    <property type="entry name" value="Glyco_hydro127M"/>
    <property type="match status" value="1"/>
</dbReference>
<proteinExistence type="predicted"/>